<evidence type="ECO:0008006" key="4">
    <source>
        <dbReference type="Google" id="ProtNLM"/>
    </source>
</evidence>
<proteinExistence type="predicted"/>
<dbReference type="GO" id="GO:0019210">
    <property type="term" value="F:kinase inhibitor activity"/>
    <property type="evidence" value="ECO:0007669"/>
    <property type="project" value="InterPro"/>
</dbReference>
<dbReference type="AlphaFoldDB" id="A0A8J5LS59"/>
<accession>A0A8J5LS59</accession>
<protein>
    <recommendedName>
        <fullName evidence="4">Membrane-associated kinase regulator 1</fullName>
    </recommendedName>
</protein>
<dbReference type="Proteomes" id="UP000734854">
    <property type="component" value="Unassembled WGS sequence"/>
</dbReference>
<dbReference type="EMBL" id="JACMSC010000003">
    <property type="protein sequence ID" value="KAG6528393.1"/>
    <property type="molecule type" value="Genomic_DNA"/>
</dbReference>
<dbReference type="PANTHER" id="PTHR33312">
    <property type="entry name" value="MEMBRANE-ASSOCIATED KINASE REGULATOR 4-RELATED"/>
    <property type="match status" value="1"/>
</dbReference>
<evidence type="ECO:0000313" key="3">
    <source>
        <dbReference type="Proteomes" id="UP000734854"/>
    </source>
</evidence>
<keyword evidence="3" id="KW-1185">Reference proteome</keyword>
<gene>
    <name evidence="2" type="ORF">ZIOFF_010549</name>
</gene>
<reference evidence="2 3" key="1">
    <citation type="submission" date="2020-08" db="EMBL/GenBank/DDBJ databases">
        <title>Plant Genome Project.</title>
        <authorList>
            <person name="Zhang R.-G."/>
        </authorList>
    </citation>
    <scope>NUCLEOTIDE SEQUENCE [LARGE SCALE GENOMIC DNA]</scope>
    <source>
        <tissue evidence="2">Rhizome</tissue>
    </source>
</reference>
<dbReference type="PANTHER" id="PTHR33312:SF8">
    <property type="entry name" value="MEMBRANE-ASSOCIATED KINASE REGULATOR 1-RELATED"/>
    <property type="match status" value="1"/>
</dbReference>
<comment type="caution">
    <text evidence="2">The sequence shown here is derived from an EMBL/GenBank/DDBJ whole genome shotgun (WGS) entry which is preliminary data.</text>
</comment>
<organism evidence="2 3">
    <name type="scientific">Zingiber officinale</name>
    <name type="common">Ginger</name>
    <name type="synonym">Amomum zingiber</name>
    <dbReference type="NCBI Taxonomy" id="94328"/>
    <lineage>
        <taxon>Eukaryota</taxon>
        <taxon>Viridiplantae</taxon>
        <taxon>Streptophyta</taxon>
        <taxon>Embryophyta</taxon>
        <taxon>Tracheophyta</taxon>
        <taxon>Spermatophyta</taxon>
        <taxon>Magnoliopsida</taxon>
        <taxon>Liliopsida</taxon>
        <taxon>Zingiberales</taxon>
        <taxon>Zingiberaceae</taxon>
        <taxon>Zingiber</taxon>
    </lineage>
</organism>
<dbReference type="InterPro" id="IPR039620">
    <property type="entry name" value="BKI1/MAKR1/3/4"/>
</dbReference>
<sequence>MSPVSPFFSSSPYCTSFKPSTVKDGHGDFGGRRRCAGDVVFPVSVVILLLRIRVHRVRLPIGLENDLGRLPASAAKRPTTGGGTKYLSSLATRFSSAFLHRGGSKKFDSVDVSPAAPLMPVSKRAMEVIKKYVKKVKPIYEMLPAMQQRKKKTTAFSFSDRLFPGKKNTPAAGDNAAAFPQSSFSGNLLDRHPPARKKRWAASCPSSMRSSPSHSGLLYAGAAPPAFSLPSSSAEELQSAIQGAIAHCKSSLTRSTNHDEIAARS</sequence>
<name>A0A8J5LS59_ZINOF</name>
<evidence type="ECO:0000313" key="2">
    <source>
        <dbReference type="EMBL" id="KAG6528393.1"/>
    </source>
</evidence>
<evidence type="ECO:0000256" key="1">
    <source>
        <dbReference type="SAM" id="MobiDB-lite"/>
    </source>
</evidence>
<dbReference type="GO" id="GO:0005886">
    <property type="term" value="C:plasma membrane"/>
    <property type="evidence" value="ECO:0007669"/>
    <property type="project" value="InterPro"/>
</dbReference>
<feature type="region of interest" description="Disordered" evidence="1">
    <location>
        <begin position="167"/>
        <end position="207"/>
    </location>
</feature>